<evidence type="ECO:0000256" key="1">
    <source>
        <dbReference type="SAM" id="SignalP"/>
    </source>
</evidence>
<organism evidence="2 3">
    <name type="scientific">Trametes coccinea (strain BRFM310)</name>
    <name type="common">Pycnoporus coccineus</name>
    <dbReference type="NCBI Taxonomy" id="1353009"/>
    <lineage>
        <taxon>Eukaryota</taxon>
        <taxon>Fungi</taxon>
        <taxon>Dikarya</taxon>
        <taxon>Basidiomycota</taxon>
        <taxon>Agaricomycotina</taxon>
        <taxon>Agaricomycetes</taxon>
        <taxon>Polyporales</taxon>
        <taxon>Polyporaceae</taxon>
        <taxon>Trametes</taxon>
    </lineage>
</organism>
<evidence type="ECO:0000313" key="3">
    <source>
        <dbReference type="Proteomes" id="UP000193067"/>
    </source>
</evidence>
<dbReference type="EMBL" id="KZ084086">
    <property type="protein sequence ID" value="OSD08257.1"/>
    <property type="molecule type" value="Genomic_DNA"/>
</dbReference>
<sequence length="68" mass="7004">MTACPLMLLMLAAAGFPLCLANGIVYPAAGDSLVAVQHHNVTWCVFLTSALRRVSLDSATAPGSLSTS</sequence>
<name>A0A1Y2J4I0_TRAC3</name>
<accession>A0A1Y2J4I0</accession>
<feature type="chain" id="PRO_5010984758" evidence="1">
    <location>
        <begin position="22"/>
        <end position="68"/>
    </location>
</feature>
<keyword evidence="1" id="KW-0732">Signal</keyword>
<evidence type="ECO:0000313" key="2">
    <source>
        <dbReference type="EMBL" id="OSD08257.1"/>
    </source>
</evidence>
<keyword evidence="3" id="KW-1185">Reference proteome</keyword>
<feature type="signal peptide" evidence="1">
    <location>
        <begin position="1"/>
        <end position="21"/>
    </location>
</feature>
<dbReference type="Proteomes" id="UP000193067">
    <property type="component" value="Unassembled WGS sequence"/>
</dbReference>
<dbReference type="AlphaFoldDB" id="A0A1Y2J4I0"/>
<gene>
    <name evidence="2" type="ORF">PYCCODRAFT_1429326</name>
</gene>
<protein>
    <submittedName>
        <fullName evidence="2">Uncharacterized protein</fullName>
    </submittedName>
</protein>
<reference evidence="2 3" key="1">
    <citation type="journal article" date="2015" name="Biotechnol. Biofuels">
        <title>Enhanced degradation of softwood versus hardwood by the white-rot fungus Pycnoporus coccineus.</title>
        <authorList>
            <person name="Couturier M."/>
            <person name="Navarro D."/>
            <person name="Chevret D."/>
            <person name="Henrissat B."/>
            <person name="Piumi F."/>
            <person name="Ruiz-Duenas F.J."/>
            <person name="Martinez A.T."/>
            <person name="Grigoriev I.V."/>
            <person name="Riley R."/>
            <person name="Lipzen A."/>
            <person name="Berrin J.G."/>
            <person name="Master E.R."/>
            <person name="Rosso M.N."/>
        </authorList>
    </citation>
    <scope>NUCLEOTIDE SEQUENCE [LARGE SCALE GENOMIC DNA]</scope>
    <source>
        <strain evidence="2 3">BRFM310</strain>
    </source>
</reference>
<proteinExistence type="predicted"/>